<dbReference type="Pfam" id="PF23298">
    <property type="entry name" value="FZ_RECK"/>
    <property type="match status" value="1"/>
</dbReference>
<organism evidence="3 4">
    <name type="scientific">Sinanodonta woodiana</name>
    <name type="common">Chinese pond mussel</name>
    <name type="synonym">Anodonta woodiana</name>
    <dbReference type="NCBI Taxonomy" id="1069815"/>
    <lineage>
        <taxon>Eukaryota</taxon>
        <taxon>Metazoa</taxon>
        <taxon>Spiralia</taxon>
        <taxon>Lophotrochozoa</taxon>
        <taxon>Mollusca</taxon>
        <taxon>Bivalvia</taxon>
        <taxon>Autobranchia</taxon>
        <taxon>Heteroconchia</taxon>
        <taxon>Palaeoheterodonta</taxon>
        <taxon>Unionida</taxon>
        <taxon>Unionoidea</taxon>
        <taxon>Unionidae</taxon>
        <taxon>Unioninae</taxon>
        <taxon>Sinanodonta</taxon>
    </lineage>
</organism>
<name>A0ABD3T4U1_SINWO</name>
<evidence type="ECO:0000259" key="2">
    <source>
        <dbReference type="PROSITE" id="PS51465"/>
    </source>
</evidence>
<dbReference type="Proteomes" id="UP001634394">
    <property type="component" value="Unassembled WGS sequence"/>
</dbReference>
<dbReference type="PROSITE" id="PS00282">
    <property type="entry name" value="KAZAL_1"/>
    <property type="match status" value="1"/>
</dbReference>
<feature type="domain" description="Kazal-like" evidence="2">
    <location>
        <begin position="618"/>
        <end position="662"/>
    </location>
</feature>
<reference evidence="3 4" key="1">
    <citation type="submission" date="2024-11" db="EMBL/GenBank/DDBJ databases">
        <title>Chromosome-level genome assembly of the freshwater bivalve Anodonta woodiana.</title>
        <authorList>
            <person name="Chen X."/>
        </authorList>
    </citation>
    <scope>NUCLEOTIDE SEQUENCE [LARGE SCALE GENOMIC DNA]</scope>
    <source>
        <strain evidence="3">MN2024</strain>
        <tissue evidence="3">Gills</tissue>
    </source>
</reference>
<feature type="chain" id="PRO_5044809716" description="Kazal-like domain-containing protein" evidence="1">
    <location>
        <begin position="26"/>
        <end position="957"/>
    </location>
</feature>
<sequence>MSGFTNMIFLSLCAIALPYLTLAEAAACCSNIRTNTECRNVCLQLSSGTSQMEQMLILAQAANHCPPDMMDFWNCADSILPALKEIEAWSGRSCCNLTKSRMCSESCSHAMSVENVENSCSRSTEDAFFSCVSRQSEGEQCCGRADSQSCKIVCWHTYLSNTRETQESKHLLRQHCTGRNKDVVQCVLRQTKPEKPSNPADNLHCCPKAQTDKCKHTCIRSLQTLTKEEEIVETMIADCGSPTLVDPLWQCFLKGPPKVKAETGIDGAKLHCCQESSSKRCKNLCVENYSFGWSVSWNEFHKHCHFLNSPIATIDMAMYSCFTEVDEPFRMGCSGLKYCTNFNNHPTELFRRCDAQADEAAKKDIELWEKGEISLPQLKIPVKDIRFCEPEMWKAIACALQIQPFHRKPSPLPICREDCVYILNQCADHSRLTSGQTIQNLCNSLLPLDNEKSCISVLQFTEEEVVSKTNQNEITTPCHPNPCAKGEICHIHRRRCKHPADCKPYVCQKACQFGQVSTVYVPTNTYVVIPEHSELDESSEDECQQYKTCHCGHTQSIGHCKPIHCIKKQSCSISPRHIKDHGSHFKLDCNDCICHAGEKICTKRSCLSDSATNPRWTVSGIQNCDCPHKYEPVCGSNGKTYPSACVARCVGTTTIAQGSCYELDPCKTNPCGEGYRCVPRRQVCLGQNIGPCNQYECIDPERCNHHQHDPVCDTTGEEFTNMCILMARNRVLAYRGHCLKNNYSTSGKVCGQNGETYIHETAALADRTTVDYFAECKSVGSISGNSSCNNVECPPLQPSNCEGITPPWACCPICAAELRVLSSDALMKRAAQAMQKGPITVQQTLEILSNHITVAECDVFGYLSIDGDIVILVKSLVTNPSVIQVQACGKEAERFEHLIRTRSPVLMSHLVLTPLLYAPLRTSSVSVTALGVCIHPSYPSFLLTFLSLFIWRILGVI</sequence>
<proteinExistence type="predicted"/>
<comment type="caution">
    <text evidence="3">The sequence shown here is derived from an EMBL/GenBank/DDBJ whole genome shotgun (WGS) entry which is preliminary data.</text>
</comment>
<dbReference type="InterPro" id="IPR056977">
    <property type="entry name" value="FnI_RECK"/>
</dbReference>
<dbReference type="InterPro" id="IPR056978">
    <property type="entry name" value="CC4_RECK"/>
</dbReference>
<dbReference type="InterPro" id="IPR036058">
    <property type="entry name" value="Kazal_dom_sf"/>
</dbReference>
<gene>
    <name evidence="3" type="ORF">ACJMK2_023623</name>
</gene>
<dbReference type="Pfam" id="PF07648">
    <property type="entry name" value="Kazal_2"/>
    <property type="match status" value="3"/>
</dbReference>
<dbReference type="AlphaFoldDB" id="A0ABD3T4U1"/>
<evidence type="ECO:0000313" key="4">
    <source>
        <dbReference type="Proteomes" id="UP001634394"/>
    </source>
</evidence>
<dbReference type="InterPro" id="IPR056976">
    <property type="entry name" value="EGF1_RECK"/>
</dbReference>
<dbReference type="Pfam" id="PF23332">
    <property type="entry name" value="CC4_RECK"/>
    <property type="match status" value="2"/>
</dbReference>
<dbReference type="PANTHER" id="PTHR13487:SF3">
    <property type="entry name" value="REVERSION-INDUCING CYSTEINE-RICH PROTEIN WITH KAZAL MOTIFS"/>
    <property type="match status" value="1"/>
</dbReference>
<keyword evidence="4" id="KW-1185">Reference proteome</keyword>
<feature type="domain" description="Kazal-like" evidence="2">
    <location>
        <begin position="686"/>
        <end position="740"/>
    </location>
</feature>
<dbReference type="SUPFAM" id="SSF100895">
    <property type="entry name" value="Kazal-type serine protease inhibitors"/>
    <property type="match status" value="2"/>
</dbReference>
<dbReference type="Pfam" id="PF22961">
    <property type="entry name" value="RECK-like_N"/>
    <property type="match status" value="1"/>
</dbReference>
<dbReference type="InterPro" id="IPR039016">
    <property type="entry name" value="RECK"/>
</dbReference>
<feature type="signal peptide" evidence="1">
    <location>
        <begin position="1"/>
        <end position="25"/>
    </location>
</feature>
<dbReference type="Pfam" id="PF25028">
    <property type="entry name" value="FnI_RECK"/>
    <property type="match status" value="1"/>
</dbReference>
<dbReference type="InterPro" id="IPR056979">
    <property type="entry name" value="FZ_RECK"/>
</dbReference>
<dbReference type="SMART" id="SM00280">
    <property type="entry name" value="KAZAL"/>
    <property type="match status" value="2"/>
</dbReference>
<dbReference type="Gene3D" id="3.30.60.30">
    <property type="match status" value="1"/>
</dbReference>
<dbReference type="Pfam" id="PF25027">
    <property type="entry name" value="EGF1_RECK"/>
    <property type="match status" value="1"/>
</dbReference>
<evidence type="ECO:0000256" key="1">
    <source>
        <dbReference type="SAM" id="SignalP"/>
    </source>
</evidence>
<dbReference type="PANTHER" id="PTHR13487">
    <property type="entry name" value="SERINE PROTEASE INHIBITOR"/>
    <property type="match status" value="1"/>
</dbReference>
<accession>A0ABD3T4U1</accession>
<dbReference type="CDD" id="cd00104">
    <property type="entry name" value="KAZAL_FS"/>
    <property type="match status" value="1"/>
</dbReference>
<keyword evidence="1" id="KW-0732">Signal</keyword>
<evidence type="ECO:0000313" key="3">
    <source>
        <dbReference type="EMBL" id="KAL3831934.1"/>
    </source>
</evidence>
<protein>
    <recommendedName>
        <fullName evidence="2">Kazal-like domain-containing protein</fullName>
    </recommendedName>
</protein>
<dbReference type="EMBL" id="JBJQND010000019">
    <property type="protein sequence ID" value="KAL3831934.1"/>
    <property type="molecule type" value="Genomic_DNA"/>
</dbReference>
<dbReference type="InterPro" id="IPR055110">
    <property type="entry name" value="RECK-like_N"/>
</dbReference>
<dbReference type="PROSITE" id="PS51465">
    <property type="entry name" value="KAZAL_2"/>
    <property type="match status" value="2"/>
</dbReference>
<dbReference type="InterPro" id="IPR002350">
    <property type="entry name" value="Kazal_dom"/>
</dbReference>